<dbReference type="Proteomes" id="UP000035720">
    <property type="component" value="Unassembled WGS sequence"/>
</dbReference>
<proteinExistence type="predicted"/>
<feature type="transmembrane region" description="Helical" evidence="1">
    <location>
        <begin position="174"/>
        <end position="194"/>
    </location>
</feature>
<feature type="transmembrane region" description="Helical" evidence="1">
    <location>
        <begin position="95"/>
        <end position="113"/>
    </location>
</feature>
<evidence type="ECO:0000256" key="1">
    <source>
        <dbReference type="SAM" id="Phobius"/>
    </source>
</evidence>
<dbReference type="OrthoDB" id="5188452at2"/>
<name>A0A077M5A4_9MICO</name>
<dbReference type="EMBL" id="CAJC01000079">
    <property type="protein sequence ID" value="CCI52446.1"/>
    <property type="molecule type" value="Genomic_DNA"/>
</dbReference>
<accession>A0A077M5A4</accession>
<evidence type="ECO:0000313" key="2">
    <source>
        <dbReference type="EMBL" id="CCI52446.1"/>
    </source>
</evidence>
<feature type="transmembrane region" description="Helical" evidence="1">
    <location>
        <begin position="120"/>
        <end position="138"/>
    </location>
</feature>
<reference evidence="2 3" key="1">
    <citation type="journal article" date="2013" name="ISME J.">
        <title>A metabolic model for members of the genus Tetrasphaera involved in enhanced biological phosphorus removal.</title>
        <authorList>
            <person name="Kristiansen R."/>
            <person name="Nguyen H.T.T."/>
            <person name="Saunders A.M."/>
            <person name="Nielsen J.L."/>
            <person name="Wimmer R."/>
            <person name="Le V.Q."/>
            <person name="McIlroy S.J."/>
            <person name="Petrovski S."/>
            <person name="Seviour R.J."/>
            <person name="Calteau A."/>
            <person name="Nielsen K.L."/>
            <person name="Nielsen P.H."/>
        </authorList>
    </citation>
    <scope>NUCLEOTIDE SEQUENCE [LARGE SCALE GENOMIC DNA]</scope>
    <source>
        <strain evidence="2 3">Ben 74</strain>
    </source>
</reference>
<keyword evidence="1" id="KW-0472">Membrane</keyword>
<feature type="transmembrane region" description="Helical" evidence="1">
    <location>
        <begin position="206"/>
        <end position="229"/>
    </location>
</feature>
<feature type="transmembrane region" description="Helical" evidence="1">
    <location>
        <begin position="64"/>
        <end position="83"/>
    </location>
</feature>
<keyword evidence="1" id="KW-0812">Transmembrane</keyword>
<keyword evidence="1" id="KW-1133">Transmembrane helix</keyword>
<organism evidence="2 3">
    <name type="scientific">Nostocoides jenkinsii Ben 74</name>
    <dbReference type="NCBI Taxonomy" id="1193518"/>
    <lineage>
        <taxon>Bacteria</taxon>
        <taxon>Bacillati</taxon>
        <taxon>Actinomycetota</taxon>
        <taxon>Actinomycetes</taxon>
        <taxon>Micrococcales</taxon>
        <taxon>Intrasporangiaceae</taxon>
        <taxon>Nostocoides</taxon>
    </lineage>
</organism>
<dbReference type="RefSeq" id="WP_157038433.1">
    <property type="nucleotide sequence ID" value="NZ_HF571038.1"/>
</dbReference>
<dbReference type="STRING" id="1193518.BN13_170047"/>
<sequence length="245" mass="25976">MHALRAAYYGGIAAALALILLRVTDAVLPGHAAKYIAENTEALVYAALVGLAIDLLRPRGRGRANWAIVAAVAVAELVIGWLLVQAIGTSVSPRIATLNEGFLAAAVVTPFVVLRRPVRWAGAVGLALLTAIVVFNRTDFVTQQAESVVMVALAPLAFDVFDRRSLDPAAPATPALRAGFWVAMIAIPLFFSLLQDRAPSGLLGEFSVFGSRVTEAFFGTLLVLSYCALRPNAPERARRGSEIVG</sequence>
<protein>
    <submittedName>
        <fullName evidence="2">Uncharacterized protein</fullName>
    </submittedName>
</protein>
<comment type="caution">
    <text evidence="2">The sequence shown here is derived from an EMBL/GenBank/DDBJ whole genome shotgun (WGS) entry which is preliminary data.</text>
</comment>
<dbReference type="AlphaFoldDB" id="A0A077M5A4"/>
<gene>
    <name evidence="2" type="ORF">BN13_170047</name>
</gene>
<keyword evidence="3" id="KW-1185">Reference proteome</keyword>
<evidence type="ECO:0000313" key="3">
    <source>
        <dbReference type="Proteomes" id="UP000035720"/>
    </source>
</evidence>